<dbReference type="PANTHER" id="PTHR44942">
    <property type="entry name" value="METHYLTRANSF_11 DOMAIN-CONTAINING PROTEIN"/>
    <property type="match status" value="1"/>
</dbReference>
<dbReference type="GO" id="GO:0008757">
    <property type="term" value="F:S-adenosylmethionine-dependent methyltransferase activity"/>
    <property type="evidence" value="ECO:0007669"/>
    <property type="project" value="InterPro"/>
</dbReference>
<dbReference type="Gene3D" id="3.40.50.150">
    <property type="entry name" value="Vaccinia Virus protein VP39"/>
    <property type="match status" value="1"/>
</dbReference>
<organism evidence="5 6">
    <name type="scientific">Hymenobacter aerilatus</name>
    <dbReference type="NCBI Taxonomy" id="2932251"/>
    <lineage>
        <taxon>Bacteria</taxon>
        <taxon>Pseudomonadati</taxon>
        <taxon>Bacteroidota</taxon>
        <taxon>Cytophagia</taxon>
        <taxon>Cytophagales</taxon>
        <taxon>Hymenobacteraceae</taxon>
        <taxon>Hymenobacter</taxon>
    </lineage>
</organism>
<dbReference type="InterPro" id="IPR013216">
    <property type="entry name" value="Methyltransf_11"/>
</dbReference>
<keyword evidence="3" id="KW-0808">Transferase</keyword>
<dbReference type="InterPro" id="IPR029063">
    <property type="entry name" value="SAM-dependent_MTases_sf"/>
</dbReference>
<proteinExistence type="inferred from homology"/>
<evidence type="ECO:0000256" key="2">
    <source>
        <dbReference type="ARBA" id="ARBA00022603"/>
    </source>
</evidence>
<dbReference type="PANTHER" id="PTHR44942:SF4">
    <property type="entry name" value="METHYLTRANSFERASE TYPE 11 DOMAIN-CONTAINING PROTEIN"/>
    <property type="match status" value="1"/>
</dbReference>
<dbReference type="RefSeq" id="WP_245094858.1">
    <property type="nucleotide sequence ID" value="NZ_CP095053.1"/>
</dbReference>
<feature type="domain" description="Methyltransferase type 11" evidence="4">
    <location>
        <begin position="41"/>
        <end position="127"/>
    </location>
</feature>
<dbReference type="Pfam" id="PF08241">
    <property type="entry name" value="Methyltransf_11"/>
    <property type="match status" value="1"/>
</dbReference>
<sequence length="247" mass="28536">MSPLDRFSTQAAQYAQYRIDYPQELYTDLLTGLKSRQRAWDCATGNGQVAAALAEQFAHVEATDSSAAQLAKAVLRPNITYQVAAAEATTFADNTFDLITVGQAVHWFDFDRFNAEVQRVARPGATIAEWGYQLAQLQADLNPVLAHFYADTMRPYWDDNRWHIDDQYARIPFPFAQVQHRTYHVRRNWTAAWFLDYLRTWSSVVKYTQQHGTDPVLLIEEEVVRRWGEGEREVIFPVFLRQGIIEK</sequence>
<evidence type="ECO:0000313" key="5">
    <source>
        <dbReference type="EMBL" id="UOR06062.1"/>
    </source>
</evidence>
<comment type="similarity">
    <text evidence="1">Belongs to the methyltransferase superfamily.</text>
</comment>
<evidence type="ECO:0000256" key="1">
    <source>
        <dbReference type="ARBA" id="ARBA00008361"/>
    </source>
</evidence>
<keyword evidence="6" id="KW-1185">Reference proteome</keyword>
<accession>A0A8T9SV82</accession>
<dbReference type="Proteomes" id="UP000829925">
    <property type="component" value="Chromosome"/>
</dbReference>
<reference evidence="5 6" key="1">
    <citation type="submission" date="2022-04" db="EMBL/GenBank/DDBJ databases">
        <title>Hymenobacter sp. isolated from the air.</title>
        <authorList>
            <person name="Won M."/>
            <person name="Lee C.-M."/>
            <person name="Woen H.-Y."/>
            <person name="Kwon S.-W."/>
        </authorList>
    </citation>
    <scope>NUCLEOTIDE SEQUENCE [LARGE SCALE GENOMIC DNA]</scope>
    <source>
        <strain evidence="6">5413 J-13</strain>
    </source>
</reference>
<dbReference type="KEGG" id="haei:MUN82_02950"/>
<evidence type="ECO:0000313" key="6">
    <source>
        <dbReference type="Proteomes" id="UP000829925"/>
    </source>
</evidence>
<evidence type="ECO:0000256" key="3">
    <source>
        <dbReference type="ARBA" id="ARBA00022679"/>
    </source>
</evidence>
<protein>
    <submittedName>
        <fullName evidence="5">Class I SAM-dependent methyltransferase</fullName>
    </submittedName>
</protein>
<keyword evidence="2 5" id="KW-0489">Methyltransferase</keyword>
<dbReference type="SUPFAM" id="SSF53335">
    <property type="entry name" value="S-adenosyl-L-methionine-dependent methyltransferases"/>
    <property type="match status" value="1"/>
</dbReference>
<gene>
    <name evidence="5" type="ORF">MUN82_02950</name>
</gene>
<dbReference type="InterPro" id="IPR051052">
    <property type="entry name" value="Diverse_substrate_MTase"/>
</dbReference>
<dbReference type="EMBL" id="CP095053">
    <property type="protein sequence ID" value="UOR06062.1"/>
    <property type="molecule type" value="Genomic_DNA"/>
</dbReference>
<dbReference type="GO" id="GO:0032259">
    <property type="term" value="P:methylation"/>
    <property type="evidence" value="ECO:0007669"/>
    <property type="project" value="UniProtKB-KW"/>
</dbReference>
<dbReference type="AlphaFoldDB" id="A0A8T9SV82"/>
<evidence type="ECO:0000259" key="4">
    <source>
        <dbReference type="Pfam" id="PF08241"/>
    </source>
</evidence>
<name>A0A8T9SV82_9BACT</name>
<dbReference type="CDD" id="cd02440">
    <property type="entry name" value="AdoMet_MTases"/>
    <property type="match status" value="1"/>
</dbReference>